<keyword evidence="1" id="KW-1133">Transmembrane helix</keyword>
<evidence type="ECO:0000256" key="1">
    <source>
        <dbReference type="SAM" id="Phobius"/>
    </source>
</evidence>
<organism evidence="2 3">
    <name type="scientific">Aquimarina spongiae</name>
    <dbReference type="NCBI Taxonomy" id="570521"/>
    <lineage>
        <taxon>Bacteria</taxon>
        <taxon>Pseudomonadati</taxon>
        <taxon>Bacteroidota</taxon>
        <taxon>Flavobacteriia</taxon>
        <taxon>Flavobacteriales</taxon>
        <taxon>Flavobacteriaceae</taxon>
        <taxon>Aquimarina</taxon>
    </lineage>
</organism>
<reference evidence="3" key="1">
    <citation type="submission" date="2016-11" db="EMBL/GenBank/DDBJ databases">
        <authorList>
            <person name="Varghese N."/>
            <person name="Submissions S."/>
        </authorList>
    </citation>
    <scope>NUCLEOTIDE SEQUENCE [LARGE SCALE GENOMIC DNA]</scope>
    <source>
        <strain evidence="3">DSM 22623</strain>
    </source>
</reference>
<dbReference type="RefSeq" id="WP_073315413.1">
    <property type="nucleotide sequence ID" value="NZ_FQYP01000003.1"/>
</dbReference>
<protein>
    <submittedName>
        <fullName evidence="2">Uncharacterized protein</fullName>
    </submittedName>
</protein>
<keyword evidence="1" id="KW-0472">Membrane</keyword>
<evidence type="ECO:0000313" key="3">
    <source>
        <dbReference type="Proteomes" id="UP000184432"/>
    </source>
</evidence>
<feature type="transmembrane region" description="Helical" evidence="1">
    <location>
        <begin position="44"/>
        <end position="67"/>
    </location>
</feature>
<dbReference type="OrthoDB" id="1525231at2"/>
<name>A0A1M6DVU2_9FLAO</name>
<dbReference type="AlphaFoldDB" id="A0A1M6DVU2"/>
<accession>A0A1M6DVU2</accession>
<feature type="transmembrane region" description="Helical" evidence="1">
    <location>
        <begin position="6"/>
        <end position="32"/>
    </location>
</feature>
<dbReference type="Proteomes" id="UP000184432">
    <property type="component" value="Unassembled WGS sequence"/>
</dbReference>
<evidence type="ECO:0000313" key="2">
    <source>
        <dbReference type="EMBL" id="SHI77249.1"/>
    </source>
</evidence>
<feature type="transmembrane region" description="Helical" evidence="1">
    <location>
        <begin position="87"/>
        <end position="108"/>
    </location>
</feature>
<sequence>MTKNIINFIATIILGVVLSLFLPWWSVMTAALATSLFIPLKKAAVFFVPFLAILFFWAVYCFMLSSANDFTLAKKISQLLQIGGNPYLLILITGVIGGLAAGIAAVFGKQVVAISKGR</sequence>
<dbReference type="EMBL" id="FQYP01000003">
    <property type="protein sequence ID" value="SHI77249.1"/>
    <property type="molecule type" value="Genomic_DNA"/>
</dbReference>
<keyword evidence="1" id="KW-0812">Transmembrane</keyword>
<gene>
    <name evidence="2" type="ORF">SAMN04488508_10340</name>
</gene>
<proteinExistence type="predicted"/>
<keyword evidence="3" id="KW-1185">Reference proteome</keyword>
<dbReference type="STRING" id="570521.SAMN04488508_10340"/>